<organism evidence="1 2">
    <name type="scientific">Aliterella atlantica CENA595</name>
    <dbReference type="NCBI Taxonomy" id="1618023"/>
    <lineage>
        <taxon>Bacteria</taxon>
        <taxon>Bacillati</taxon>
        <taxon>Cyanobacteriota</taxon>
        <taxon>Cyanophyceae</taxon>
        <taxon>Chroococcidiopsidales</taxon>
        <taxon>Aliterellaceae</taxon>
        <taxon>Aliterella</taxon>
    </lineage>
</organism>
<gene>
    <name evidence="1" type="ORF">UH38_15345</name>
</gene>
<protein>
    <submittedName>
        <fullName evidence="1">Uncharacterized protein</fullName>
    </submittedName>
</protein>
<evidence type="ECO:0000313" key="2">
    <source>
        <dbReference type="Proteomes" id="UP000032452"/>
    </source>
</evidence>
<dbReference type="Proteomes" id="UP000032452">
    <property type="component" value="Unassembled WGS sequence"/>
</dbReference>
<sequence>MSAKAKFWLKVWQQQVTARGVIPSKPKPSRQAGDNCDRVCLSSNEKHLSFFVGGTGKNLNGNQ</sequence>
<reference evidence="1 2" key="1">
    <citation type="submission" date="2015-02" db="EMBL/GenBank/DDBJ databases">
        <title>Draft genome of a novel marine cyanobacterium (Chroococcales) isolated from South Atlantic Ocean.</title>
        <authorList>
            <person name="Rigonato J."/>
            <person name="Alvarenga D.O."/>
            <person name="Branco L.H."/>
            <person name="Varani A.M."/>
            <person name="Brandini F.P."/>
            <person name="Fiore M.F."/>
        </authorList>
    </citation>
    <scope>NUCLEOTIDE SEQUENCE [LARGE SCALE GENOMIC DNA]</scope>
    <source>
        <strain evidence="1 2">CENA595</strain>
    </source>
</reference>
<dbReference type="RefSeq" id="WP_045055550.1">
    <property type="nucleotide sequence ID" value="NZ_CAWMDP010000001.1"/>
</dbReference>
<proteinExistence type="predicted"/>
<name>A0A0D8ZUP3_9CYAN</name>
<dbReference type="AlphaFoldDB" id="A0A0D8ZUP3"/>
<comment type="caution">
    <text evidence="1">The sequence shown here is derived from an EMBL/GenBank/DDBJ whole genome shotgun (WGS) entry which is preliminary data.</text>
</comment>
<accession>A0A0D8ZUP3</accession>
<evidence type="ECO:0000313" key="1">
    <source>
        <dbReference type="EMBL" id="KJH70961.1"/>
    </source>
</evidence>
<keyword evidence="2" id="KW-1185">Reference proteome</keyword>
<dbReference type="EMBL" id="JYON01000016">
    <property type="protein sequence ID" value="KJH70961.1"/>
    <property type="molecule type" value="Genomic_DNA"/>
</dbReference>